<feature type="non-terminal residue" evidence="2">
    <location>
        <position position="1"/>
    </location>
</feature>
<feature type="compositionally biased region" description="Low complexity" evidence="1">
    <location>
        <begin position="23"/>
        <end position="32"/>
    </location>
</feature>
<feature type="region of interest" description="Disordered" evidence="1">
    <location>
        <begin position="244"/>
        <end position="292"/>
    </location>
</feature>
<feature type="compositionally biased region" description="Basic and acidic residues" evidence="1">
    <location>
        <begin position="61"/>
        <end position="75"/>
    </location>
</feature>
<accession>A0ABN9ULZ8</accession>
<evidence type="ECO:0000313" key="3">
    <source>
        <dbReference type="Proteomes" id="UP001189429"/>
    </source>
</evidence>
<evidence type="ECO:0000313" key="2">
    <source>
        <dbReference type="EMBL" id="CAK0859961.1"/>
    </source>
</evidence>
<comment type="caution">
    <text evidence="2">The sequence shown here is derived from an EMBL/GenBank/DDBJ whole genome shotgun (WGS) entry which is preliminary data.</text>
</comment>
<feature type="region of interest" description="Disordered" evidence="1">
    <location>
        <begin position="192"/>
        <end position="227"/>
    </location>
</feature>
<feature type="compositionally biased region" description="Low complexity" evidence="1">
    <location>
        <begin position="208"/>
        <end position="227"/>
    </location>
</feature>
<dbReference type="Proteomes" id="UP001189429">
    <property type="component" value="Unassembled WGS sequence"/>
</dbReference>
<feature type="region of interest" description="Disordered" evidence="1">
    <location>
        <begin position="44"/>
        <end position="75"/>
    </location>
</feature>
<evidence type="ECO:0000256" key="1">
    <source>
        <dbReference type="SAM" id="MobiDB-lite"/>
    </source>
</evidence>
<gene>
    <name evidence="2" type="ORF">PCOR1329_LOCUS49125</name>
</gene>
<proteinExistence type="predicted"/>
<name>A0ABN9ULZ8_9DINO</name>
<feature type="compositionally biased region" description="Low complexity" evidence="1">
    <location>
        <begin position="130"/>
        <end position="158"/>
    </location>
</feature>
<feature type="region of interest" description="Disordered" evidence="1">
    <location>
        <begin position="1"/>
        <end position="32"/>
    </location>
</feature>
<feature type="region of interest" description="Disordered" evidence="1">
    <location>
        <begin position="123"/>
        <end position="158"/>
    </location>
</feature>
<organism evidence="2 3">
    <name type="scientific">Prorocentrum cordatum</name>
    <dbReference type="NCBI Taxonomy" id="2364126"/>
    <lineage>
        <taxon>Eukaryota</taxon>
        <taxon>Sar</taxon>
        <taxon>Alveolata</taxon>
        <taxon>Dinophyceae</taxon>
        <taxon>Prorocentrales</taxon>
        <taxon>Prorocentraceae</taxon>
        <taxon>Prorocentrum</taxon>
    </lineage>
</organism>
<feature type="compositionally biased region" description="Low complexity" evidence="1">
    <location>
        <begin position="248"/>
        <end position="292"/>
    </location>
</feature>
<reference evidence="2" key="1">
    <citation type="submission" date="2023-10" db="EMBL/GenBank/DDBJ databases">
        <authorList>
            <person name="Chen Y."/>
            <person name="Shah S."/>
            <person name="Dougan E. K."/>
            <person name="Thang M."/>
            <person name="Chan C."/>
        </authorList>
    </citation>
    <scope>NUCLEOTIDE SEQUENCE [LARGE SCALE GENOMIC DNA]</scope>
</reference>
<dbReference type="EMBL" id="CAUYUJ010015944">
    <property type="protein sequence ID" value="CAK0859961.1"/>
    <property type="molecule type" value="Genomic_DNA"/>
</dbReference>
<sequence>DHGSASARPGARQPAVRGGAPHGQGAAQGFVLPSSDDLLPVLDRQQHHGPRVGGLRGRLGVHREPRREPEARPAHELHVGVLRRPASVHTAGGRPLLARARRAPPVGGVPARRHLRRHLALGQRRRRPGLRPAGRAGQPARLVPGPEPAASAGGADPVPGAAGAVRRWWPAVTRGAAEGLCHGAGVAVGERGVPGRVPGLGQPPGAPPQRQQRAAEGAADPGAAAAAHAPLRVRVARALLDAARRHAAPGPGHQAARGPARAGRAGRAGGVLLPAGALPRPGGARAASRGDA</sequence>
<protein>
    <submittedName>
        <fullName evidence="2">Uncharacterized protein</fullName>
    </submittedName>
</protein>
<keyword evidence="3" id="KW-1185">Reference proteome</keyword>
<feature type="non-terminal residue" evidence="2">
    <location>
        <position position="292"/>
    </location>
</feature>